<dbReference type="OrthoDB" id="2156010at2759"/>
<dbReference type="InterPro" id="IPR001810">
    <property type="entry name" value="F-box_dom"/>
</dbReference>
<dbReference type="AlphaFoldDB" id="A0A1W0A360"/>
<name>A0A1W0A360_9STRA</name>
<dbReference type="STRING" id="74557.A0A1W0A360"/>
<dbReference type="PANTHER" id="PTHR47463:SF2">
    <property type="entry name" value="F-BOX PROTEIN SKIP16"/>
    <property type="match status" value="1"/>
</dbReference>
<dbReference type="InterPro" id="IPR007474">
    <property type="entry name" value="ApaG_domain"/>
</dbReference>
<keyword evidence="3" id="KW-1185">Reference proteome</keyword>
<comment type="caution">
    <text evidence="2">The sequence shown here is derived from an EMBL/GenBank/DDBJ whole genome shotgun (WGS) entry which is preliminary data.</text>
</comment>
<dbReference type="PROSITE" id="PS51087">
    <property type="entry name" value="APAG"/>
    <property type="match status" value="1"/>
</dbReference>
<feature type="domain" description="ApaG" evidence="1">
    <location>
        <begin position="279"/>
        <end position="423"/>
    </location>
</feature>
<dbReference type="Gene3D" id="2.60.40.1470">
    <property type="entry name" value="ApaG domain"/>
    <property type="match status" value="1"/>
</dbReference>
<dbReference type="Pfam" id="PF04379">
    <property type="entry name" value="DUF525"/>
    <property type="match status" value="1"/>
</dbReference>
<dbReference type="Gene3D" id="1.20.1280.50">
    <property type="match status" value="1"/>
</dbReference>
<dbReference type="SUPFAM" id="SSF110069">
    <property type="entry name" value="ApaG-like"/>
    <property type="match status" value="1"/>
</dbReference>
<evidence type="ECO:0000313" key="3">
    <source>
        <dbReference type="Proteomes" id="UP000243217"/>
    </source>
</evidence>
<sequence>MVGGDELELVLAMLGDVADLVRASCVCKQWYTVATSDRLWLLLLQRFNVPMEQATSAKQAFATYATRFPGCMDEYSVVSRVVSVLQSVNPQAKAPVERNPPFKMVLEANTQRVGIWQPQPTRHERLLLMLYYLFTDMTANPRILQRGCAACFGFFISYNDVYAMHLMNRSAVEVLPLNTVPFVNIAALAWSPDMEEGLGLVLEGQLVGHVIRYGKSSNTLNRMGPIYAQTVPYQDLGLFEHWLTEFARQIKQRERVILKANAEISAPSGFLESGPGVGEITTQGIRVHVSTLFLMTMARVVYRITFTYLENECKYKSVQLARRHWIFKYTDGRSAEVDGEGVVGHYPILQDSQPQFSYCSYTDGGVVDEAENNEGTPRATLNNCVESLEGYFEFVPGTLDQQSGPTLQIAIPFVKFVLPTIAFERDDELLNV</sequence>
<evidence type="ECO:0000313" key="2">
    <source>
        <dbReference type="EMBL" id="OQS04712.1"/>
    </source>
</evidence>
<protein>
    <recommendedName>
        <fullName evidence="1">ApaG domain-containing protein</fullName>
    </recommendedName>
</protein>
<accession>A0A1W0A360</accession>
<dbReference type="SUPFAM" id="SSF81383">
    <property type="entry name" value="F-box domain"/>
    <property type="match status" value="1"/>
</dbReference>
<dbReference type="PANTHER" id="PTHR47463">
    <property type="entry name" value="F-BOX PROTEIN SKIP16"/>
    <property type="match status" value="1"/>
</dbReference>
<gene>
    <name evidence="2" type="ORF">THRCLA_03069</name>
</gene>
<dbReference type="InterPro" id="IPR036767">
    <property type="entry name" value="ApaG_sf"/>
</dbReference>
<dbReference type="Pfam" id="PF12937">
    <property type="entry name" value="F-box-like"/>
    <property type="match status" value="1"/>
</dbReference>
<organism evidence="2 3">
    <name type="scientific">Thraustotheca clavata</name>
    <dbReference type="NCBI Taxonomy" id="74557"/>
    <lineage>
        <taxon>Eukaryota</taxon>
        <taxon>Sar</taxon>
        <taxon>Stramenopiles</taxon>
        <taxon>Oomycota</taxon>
        <taxon>Saprolegniomycetes</taxon>
        <taxon>Saprolegniales</taxon>
        <taxon>Achlyaceae</taxon>
        <taxon>Thraustotheca</taxon>
    </lineage>
</organism>
<evidence type="ECO:0000259" key="1">
    <source>
        <dbReference type="PROSITE" id="PS51087"/>
    </source>
</evidence>
<proteinExistence type="predicted"/>
<dbReference type="InterPro" id="IPR036047">
    <property type="entry name" value="F-box-like_dom_sf"/>
</dbReference>
<dbReference type="EMBL" id="JNBS01000566">
    <property type="protein sequence ID" value="OQS04712.1"/>
    <property type="molecule type" value="Genomic_DNA"/>
</dbReference>
<reference evidence="2 3" key="1">
    <citation type="journal article" date="2014" name="Genome Biol. Evol.">
        <title>The secreted proteins of Achlya hypogyna and Thraustotheca clavata identify the ancestral oomycete secretome and reveal gene acquisitions by horizontal gene transfer.</title>
        <authorList>
            <person name="Misner I."/>
            <person name="Blouin N."/>
            <person name="Leonard G."/>
            <person name="Richards T.A."/>
            <person name="Lane C.E."/>
        </authorList>
    </citation>
    <scope>NUCLEOTIDE SEQUENCE [LARGE SCALE GENOMIC DNA]</scope>
    <source>
        <strain evidence="2 3">ATCC 34112</strain>
    </source>
</reference>
<dbReference type="Proteomes" id="UP000243217">
    <property type="component" value="Unassembled WGS sequence"/>
</dbReference>